<name>A0A7M4EQD8_CROPO</name>
<evidence type="ECO:0000256" key="3">
    <source>
        <dbReference type="ARBA" id="ARBA00022737"/>
    </source>
</evidence>
<keyword evidence="4" id="KW-0498">Mitosis</keyword>
<dbReference type="SUPFAM" id="SSF48371">
    <property type="entry name" value="ARM repeat"/>
    <property type="match status" value="1"/>
</dbReference>
<dbReference type="PANTHER" id="PTHR12663:SF2">
    <property type="entry name" value="SISTER CHROMATID COHESION PROTEIN PDS5 HOMOLOG A"/>
    <property type="match status" value="1"/>
</dbReference>
<keyword evidence="6" id="KW-0131">Cell cycle</keyword>
<dbReference type="PANTHER" id="PTHR12663">
    <property type="entry name" value="ANDROGEN INDUCED INHIBITOR OF PROLIFERATION AS3 / PDS5-RELATED"/>
    <property type="match status" value="1"/>
</dbReference>
<evidence type="ECO:0000313" key="8">
    <source>
        <dbReference type="Proteomes" id="UP000594220"/>
    </source>
</evidence>
<keyword evidence="8" id="KW-1185">Reference proteome</keyword>
<dbReference type="FunFam" id="1.25.10.10:FF:000064">
    <property type="entry name" value="Sister chromatid cohesion protein PDS5 homolog A"/>
    <property type="match status" value="1"/>
</dbReference>
<sequence length="1236" mass="141255">LIYSNTRAHVDGKIICYPPGVKEITDKITNDEVVKRLKMVVKTFMDMDQDSEDEKQQYLPLALHLASEFFLRNPNKDVRLLVACCLADIFRIYAPEAPYTSHDKLKDIFLFITRQLKGLEDTKSPQFNRYFYLLENLAWVKSYNICFELEDCNEIFIQLFRTLFSVINNSHNQKVQMHMLDLMSSIIMEGDGVTQELLDSILINLIPAHKNLNKQAFDLAKVLLKRTVQTIEPCIANFFNQVLVLGKPSVSDLSEHVFDLIQELFAIDPHLLLSVMPQLEFKLKSNDGEERLAVVRLLAKLFGSKDSDLATQNRPLWQCFLGRFNDIHVPVRLESVKFASHCLMNHPDLAKDLTEYLKVRSHDPEEAIRHDVIVTIITAGKRDLSLVNDQLLGFVRERTLDKRWRVRKEAMMGLAQLYKKYCLHAEAGKDAAEKVSWIKDKLLHIYYQNSIDDKLLVEKIFAQYLVPHNLETEERMKCLYYLYASLDPNAVKALNEMWKCQNMLRSHVRELLDLHKQPTVREPHAGGGRGVREIARKLANPKQPTNPFLEMVKFLLERIAPVHIDSEAISALVKLMNKSIEGTADDEEEGVSPDTAIRAGLELLKVLSFTHPTSFHSAETYESLLQCLRMEDDKVAEAAIQIFRNTGHKIETDLPQIRSTLIPILHQKAKRGTPHQAKQAVHCIHAIFSNKEVQLAQIFEPLSRSLNADVPEQLITPLVSLGHISMLAPDQFASPMKSVVANFIVKDLLMNDRSTGEKNGKLWSPDEEVSPEVLAKVQAIKLLVRWLLGMKNNQSKSANSTLRLLSAMLVSEGDLTEQKRISKSDMSRLRLAAGSAIMKLAQEPCYHEIITPEQFQLCALVINDECYQVRQIFAQKLHKALVKLLLPLEYMAIFALCAKDPVKERRAHARQCLLKNISIRREYIKQNPMANEKLLSLLPEYVVPYMIHLLAHDPDFTKPQDVDQLRDIKECLWFMLEVLMTKNENNSHAFMKKMAENIKLTRDAQSPDEPKANEKLYTVCDVALCVINSKSALCNADSPKDPVLPTKFFTQPEKVILTVHLPEEKSFFIPKPTGVLGAVNKPLSATGRRPYIRSTGSETGSNISVNSELSSPAGNRSRYVGDFYMGSKYWDVLICCYLLLLILNFKSTLTQLNHFEKRARKMNIDTFSCFRLHPFCYVYHKEKTSYTYFFNSSNREQSSDISETGVSENDENPVRIISVTPAKTETVKNKVNFMFF</sequence>
<reference evidence="7" key="2">
    <citation type="submission" date="2025-09" db="UniProtKB">
        <authorList>
            <consortium name="Ensembl"/>
        </authorList>
    </citation>
    <scope>IDENTIFICATION</scope>
</reference>
<dbReference type="GO" id="GO:0005634">
    <property type="term" value="C:nucleus"/>
    <property type="evidence" value="ECO:0007669"/>
    <property type="project" value="UniProtKB-SubCell"/>
</dbReference>
<dbReference type="GO" id="GO:0007064">
    <property type="term" value="P:mitotic sister chromatid cohesion"/>
    <property type="evidence" value="ECO:0007669"/>
    <property type="project" value="InterPro"/>
</dbReference>
<dbReference type="AlphaFoldDB" id="A0A7M4EQD8"/>
<evidence type="ECO:0000256" key="6">
    <source>
        <dbReference type="ARBA" id="ARBA00023306"/>
    </source>
</evidence>
<dbReference type="Ensembl" id="ENSCPRT00005014628.1">
    <property type="protein sequence ID" value="ENSCPRP00005012421.1"/>
    <property type="gene ID" value="ENSCPRG00005006402.1"/>
</dbReference>
<organism evidence="7 8">
    <name type="scientific">Crocodylus porosus</name>
    <name type="common">Saltwater crocodile</name>
    <name type="synonym">Estuarine crocodile</name>
    <dbReference type="NCBI Taxonomy" id="8502"/>
    <lineage>
        <taxon>Eukaryota</taxon>
        <taxon>Metazoa</taxon>
        <taxon>Chordata</taxon>
        <taxon>Craniata</taxon>
        <taxon>Vertebrata</taxon>
        <taxon>Euteleostomi</taxon>
        <taxon>Archelosauria</taxon>
        <taxon>Archosauria</taxon>
        <taxon>Crocodylia</taxon>
        <taxon>Longirostres</taxon>
        <taxon>Crocodylidae</taxon>
        <taxon>Crocodylus</taxon>
    </lineage>
</organism>
<evidence type="ECO:0000256" key="4">
    <source>
        <dbReference type="ARBA" id="ARBA00022776"/>
    </source>
</evidence>
<keyword evidence="3" id="KW-0677">Repeat</keyword>
<accession>A0A7M4EQD8</accession>
<dbReference type="InterPro" id="IPR039776">
    <property type="entry name" value="Pds5"/>
</dbReference>
<dbReference type="GeneTree" id="ENSGT00940000155155"/>
<proteinExistence type="predicted"/>
<dbReference type="Gene3D" id="1.25.10.10">
    <property type="entry name" value="Leucine-rich Repeat Variant"/>
    <property type="match status" value="2"/>
</dbReference>
<protein>
    <submittedName>
        <fullName evidence="7">PDS5 cohesin associated factor A</fullName>
    </submittedName>
</protein>
<dbReference type="InterPro" id="IPR011989">
    <property type="entry name" value="ARM-like"/>
</dbReference>
<evidence type="ECO:0000256" key="5">
    <source>
        <dbReference type="ARBA" id="ARBA00023242"/>
    </source>
</evidence>
<evidence type="ECO:0000256" key="1">
    <source>
        <dbReference type="ARBA" id="ARBA00004123"/>
    </source>
</evidence>
<comment type="subcellular location">
    <subcellularLocation>
        <location evidence="1">Nucleus</location>
    </subcellularLocation>
</comment>
<dbReference type="GO" id="GO:0006281">
    <property type="term" value="P:DNA repair"/>
    <property type="evidence" value="ECO:0007669"/>
    <property type="project" value="TreeGrafter"/>
</dbReference>
<dbReference type="Proteomes" id="UP000594220">
    <property type="component" value="Unplaced"/>
</dbReference>
<reference evidence="7" key="1">
    <citation type="submission" date="2025-08" db="UniProtKB">
        <authorList>
            <consortium name="Ensembl"/>
        </authorList>
    </citation>
    <scope>IDENTIFICATION</scope>
</reference>
<dbReference type="InterPro" id="IPR016024">
    <property type="entry name" value="ARM-type_fold"/>
</dbReference>
<dbReference type="CDD" id="cd19953">
    <property type="entry name" value="PDS5"/>
    <property type="match status" value="1"/>
</dbReference>
<evidence type="ECO:0000313" key="7">
    <source>
        <dbReference type="Ensembl" id="ENSCPRP00005012421.1"/>
    </source>
</evidence>
<gene>
    <name evidence="7" type="primary">PDS5A</name>
</gene>
<keyword evidence="5" id="KW-0539">Nucleus</keyword>
<evidence type="ECO:0000256" key="2">
    <source>
        <dbReference type="ARBA" id="ARBA00022618"/>
    </source>
</evidence>
<dbReference type="GO" id="GO:0000785">
    <property type="term" value="C:chromatin"/>
    <property type="evidence" value="ECO:0007669"/>
    <property type="project" value="TreeGrafter"/>
</dbReference>
<dbReference type="Pfam" id="PF20168">
    <property type="entry name" value="PDS5"/>
    <property type="match status" value="2"/>
</dbReference>
<keyword evidence="2" id="KW-0132">Cell division</keyword>
<dbReference type="GO" id="GO:0051301">
    <property type="term" value="P:cell division"/>
    <property type="evidence" value="ECO:0007669"/>
    <property type="project" value="UniProtKB-KW"/>
</dbReference>